<comment type="function">
    <text evidence="1 7">RNaseP catalyzes the removal of the 5'-leader sequence from pre-tRNA to produce the mature 5'-terminus. It can also cleave other RNA substrates such as 4.5S RNA. The protein component plays an auxiliary but essential role in vivo by binding to the 5'-leader sequence and broadening the substrate specificity of the ribozyme.</text>
</comment>
<comment type="subunit">
    <text evidence="7">Consists of a catalytic RNA component (M1 or rnpB) and a protein subunit.</text>
</comment>
<comment type="catalytic activity">
    <reaction evidence="7">
        <text>Endonucleolytic cleavage of RNA, removing 5'-extranucleotides from tRNA precursor.</text>
        <dbReference type="EC" id="3.1.26.5"/>
    </reaction>
</comment>
<dbReference type="Pfam" id="PF00825">
    <property type="entry name" value="Ribonuclease_P"/>
    <property type="match status" value="1"/>
</dbReference>
<evidence type="ECO:0000256" key="8">
    <source>
        <dbReference type="NCBIfam" id="TIGR00188"/>
    </source>
</evidence>
<dbReference type="GO" id="GO:0042781">
    <property type="term" value="F:3'-tRNA processing endoribonuclease activity"/>
    <property type="evidence" value="ECO:0007669"/>
    <property type="project" value="TreeGrafter"/>
</dbReference>
<dbReference type="HAMAP" id="MF_00227">
    <property type="entry name" value="RNase_P"/>
    <property type="match status" value="1"/>
</dbReference>
<dbReference type="Proteomes" id="UP000051295">
    <property type="component" value="Unassembled WGS sequence"/>
</dbReference>
<keyword evidence="4 7" id="KW-0255">Endonuclease</keyword>
<dbReference type="AlphaFoldDB" id="A0A0T5P1B6"/>
<evidence type="ECO:0000256" key="3">
    <source>
        <dbReference type="ARBA" id="ARBA00022722"/>
    </source>
</evidence>
<dbReference type="EMBL" id="LAXJ01000001">
    <property type="protein sequence ID" value="KRS14914.1"/>
    <property type="molecule type" value="Genomic_DNA"/>
</dbReference>
<dbReference type="Gene3D" id="3.30.230.10">
    <property type="match status" value="1"/>
</dbReference>
<dbReference type="PANTHER" id="PTHR33992:SF1">
    <property type="entry name" value="RIBONUCLEASE P PROTEIN COMPONENT"/>
    <property type="match status" value="1"/>
</dbReference>
<dbReference type="InterPro" id="IPR020539">
    <property type="entry name" value="RNase_P_CS"/>
</dbReference>
<keyword evidence="5 7" id="KW-0378">Hydrolase</keyword>
<dbReference type="EC" id="3.1.26.5" evidence="7 8"/>
<dbReference type="GO" id="GO:0030677">
    <property type="term" value="C:ribonuclease P complex"/>
    <property type="evidence" value="ECO:0007669"/>
    <property type="project" value="TreeGrafter"/>
</dbReference>
<dbReference type="PANTHER" id="PTHR33992">
    <property type="entry name" value="RIBONUCLEASE P PROTEIN COMPONENT"/>
    <property type="match status" value="1"/>
</dbReference>
<comment type="similarity">
    <text evidence="7">Belongs to the RnpA family.</text>
</comment>
<accession>A0A0T5P1B6</accession>
<dbReference type="GO" id="GO:0000049">
    <property type="term" value="F:tRNA binding"/>
    <property type="evidence" value="ECO:0007669"/>
    <property type="project" value="UniProtKB-UniRule"/>
</dbReference>
<keyword evidence="10" id="KW-1185">Reference proteome</keyword>
<keyword evidence="2 7" id="KW-0819">tRNA processing</keyword>
<dbReference type="PROSITE" id="PS00648">
    <property type="entry name" value="RIBONUCLEASE_P"/>
    <property type="match status" value="1"/>
</dbReference>
<dbReference type="OrthoDB" id="9810867at2"/>
<keyword evidence="6 7" id="KW-0694">RNA-binding</keyword>
<keyword evidence="3 7" id="KW-0540">Nuclease</keyword>
<dbReference type="STRING" id="1641875.XM53_00200"/>
<name>A0A0T5P1B6_9RHOB</name>
<dbReference type="NCBIfam" id="TIGR00188">
    <property type="entry name" value="rnpA"/>
    <property type="match status" value="1"/>
</dbReference>
<dbReference type="GO" id="GO:0004526">
    <property type="term" value="F:ribonuclease P activity"/>
    <property type="evidence" value="ECO:0007669"/>
    <property type="project" value="UniProtKB-UniRule"/>
</dbReference>
<dbReference type="InterPro" id="IPR000100">
    <property type="entry name" value="RNase_P"/>
</dbReference>
<gene>
    <name evidence="7" type="primary">rnpA</name>
    <name evidence="9" type="ORF">XM53_00200</name>
</gene>
<evidence type="ECO:0000313" key="9">
    <source>
        <dbReference type="EMBL" id="KRS14914.1"/>
    </source>
</evidence>
<evidence type="ECO:0000256" key="7">
    <source>
        <dbReference type="HAMAP-Rule" id="MF_00227"/>
    </source>
</evidence>
<evidence type="ECO:0000256" key="2">
    <source>
        <dbReference type="ARBA" id="ARBA00022694"/>
    </source>
</evidence>
<dbReference type="SUPFAM" id="SSF54211">
    <property type="entry name" value="Ribosomal protein S5 domain 2-like"/>
    <property type="match status" value="1"/>
</dbReference>
<dbReference type="RefSeq" id="WP_057789164.1">
    <property type="nucleotide sequence ID" value="NZ_LAXJ01000001.1"/>
</dbReference>
<organism evidence="9 10">
    <name type="scientific">Roseovarius atlanticus</name>
    <dbReference type="NCBI Taxonomy" id="1641875"/>
    <lineage>
        <taxon>Bacteria</taxon>
        <taxon>Pseudomonadati</taxon>
        <taxon>Pseudomonadota</taxon>
        <taxon>Alphaproteobacteria</taxon>
        <taxon>Rhodobacterales</taxon>
        <taxon>Roseobacteraceae</taxon>
        <taxon>Roseovarius</taxon>
    </lineage>
</organism>
<evidence type="ECO:0000313" key="10">
    <source>
        <dbReference type="Proteomes" id="UP000051295"/>
    </source>
</evidence>
<dbReference type="InterPro" id="IPR020568">
    <property type="entry name" value="Ribosomal_Su5_D2-typ_SF"/>
</dbReference>
<protein>
    <recommendedName>
        <fullName evidence="7 8">Ribonuclease P protein component</fullName>
        <shortName evidence="7">RNase P protein</shortName>
        <shortName evidence="7">RNaseP protein</shortName>
        <ecNumber evidence="7 8">3.1.26.5</ecNumber>
    </recommendedName>
    <alternativeName>
        <fullName evidence="7">Protein C5</fullName>
    </alternativeName>
</protein>
<reference evidence="9 10" key="1">
    <citation type="submission" date="2015-04" db="EMBL/GenBank/DDBJ databases">
        <title>The draft genome sequence of Roseovarius sp.R12b.</title>
        <authorList>
            <person name="Li G."/>
            <person name="Lai Q."/>
            <person name="Shao Z."/>
            <person name="Yan P."/>
        </authorList>
    </citation>
    <scope>NUCLEOTIDE SEQUENCE [LARGE SCALE GENOMIC DNA]</scope>
    <source>
        <strain evidence="9 10">R12B</strain>
    </source>
</reference>
<comment type="caution">
    <text evidence="9">The sequence shown here is derived from an EMBL/GenBank/DDBJ whole genome shotgun (WGS) entry which is preliminary data.</text>
</comment>
<dbReference type="GO" id="GO:0001682">
    <property type="term" value="P:tRNA 5'-leader removal"/>
    <property type="evidence" value="ECO:0007669"/>
    <property type="project" value="UniProtKB-UniRule"/>
</dbReference>
<evidence type="ECO:0000256" key="6">
    <source>
        <dbReference type="ARBA" id="ARBA00022884"/>
    </source>
</evidence>
<dbReference type="InterPro" id="IPR014721">
    <property type="entry name" value="Ribsml_uS5_D2-typ_fold_subgr"/>
</dbReference>
<evidence type="ECO:0000256" key="4">
    <source>
        <dbReference type="ARBA" id="ARBA00022759"/>
    </source>
</evidence>
<evidence type="ECO:0000256" key="5">
    <source>
        <dbReference type="ARBA" id="ARBA00022801"/>
    </source>
</evidence>
<evidence type="ECO:0000256" key="1">
    <source>
        <dbReference type="ARBA" id="ARBA00002663"/>
    </source>
</evidence>
<sequence>MTPPEALVDDTGNMPPAVSVCVDILKKRPDFLAAAKGRRQAMKGLVLQMRDRRDDCDTIRVGYTCSKKVGNAVTRNRAKRRLREVARKVLTNKGKPGHDYVLIGRAGATVERDFQGLCEDLRRALASVHK</sequence>
<dbReference type="PATRIC" id="fig|1641875.4.peg.40"/>
<proteinExistence type="inferred from homology"/>